<keyword evidence="2" id="KW-1185">Reference proteome</keyword>
<reference evidence="1 2" key="1">
    <citation type="journal article" date="2021" name="Hortic Res">
        <title>Chromosome-scale assembly of the Dendrobium chrysotoxum genome enhances the understanding of orchid evolution.</title>
        <authorList>
            <person name="Zhang Y."/>
            <person name="Zhang G.Q."/>
            <person name="Zhang D."/>
            <person name="Liu X.D."/>
            <person name="Xu X.Y."/>
            <person name="Sun W.H."/>
            <person name="Yu X."/>
            <person name="Zhu X."/>
            <person name="Wang Z.W."/>
            <person name="Zhao X."/>
            <person name="Zhong W.Y."/>
            <person name="Chen H."/>
            <person name="Yin W.L."/>
            <person name="Huang T."/>
            <person name="Niu S.C."/>
            <person name="Liu Z.J."/>
        </authorList>
    </citation>
    <scope>NUCLEOTIDE SEQUENCE [LARGE SCALE GENOMIC DNA]</scope>
    <source>
        <strain evidence="1">Lindl</strain>
    </source>
</reference>
<accession>A0AAV7HIW8</accession>
<protein>
    <submittedName>
        <fullName evidence="1">Uncharacterized protein</fullName>
    </submittedName>
</protein>
<proteinExistence type="predicted"/>
<organism evidence="1 2">
    <name type="scientific">Dendrobium chrysotoxum</name>
    <name type="common">Orchid</name>
    <dbReference type="NCBI Taxonomy" id="161865"/>
    <lineage>
        <taxon>Eukaryota</taxon>
        <taxon>Viridiplantae</taxon>
        <taxon>Streptophyta</taxon>
        <taxon>Embryophyta</taxon>
        <taxon>Tracheophyta</taxon>
        <taxon>Spermatophyta</taxon>
        <taxon>Magnoliopsida</taxon>
        <taxon>Liliopsida</taxon>
        <taxon>Asparagales</taxon>
        <taxon>Orchidaceae</taxon>
        <taxon>Epidendroideae</taxon>
        <taxon>Malaxideae</taxon>
        <taxon>Dendrobiinae</taxon>
        <taxon>Dendrobium</taxon>
    </lineage>
</organism>
<evidence type="ECO:0000313" key="2">
    <source>
        <dbReference type="Proteomes" id="UP000775213"/>
    </source>
</evidence>
<evidence type="ECO:0000313" key="1">
    <source>
        <dbReference type="EMBL" id="KAH0467747.1"/>
    </source>
</evidence>
<comment type="caution">
    <text evidence="1">The sequence shown here is derived from an EMBL/GenBank/DDBJ whole genome shotgun (WGS) entry which is preliminary data.</text>
</comment>
<sequence length="122" mass="13751">MSVLCRTRISVIEENIVKYSIHTNNIHHHPRILRPRLTDPSCSLNSSPCPFCLGEVNSPIHHLCTIDLQLTRVINAHEPPVFHKMDIPFNSLSLFLTAFSTSNWPSKLLHPSMLDLSASTAE</sequence>
<dbReference type="AlphaFoldDB" id="A0AAV7HIW8"/>
<dbReference type="Proteomes" id="UP000775213">
    <property type="component" value="Unassembled WGS sequence"/>
</dbReference>
<dbReference type="EMBL" id="JAGFBR010000004">
    <property type="protein sequence ID" value="KAH0467747.1"/>
    <property type="molecule type" value="Genomic_DNA"/>
</dbReference>
<name>A0AAV7HIW8_DENCH</name>
<gene>
    <name evidence="1" type="ORF">IEQ34_002780</name>
</gene>